<protein>
    <submittedName>
        <fullName evidence="4">CBS domain-containing protein</fullName>
    </submittedName>
</protein>
<dbReference type="PROSITE" id="PS51371">
    <property type="entry name" value="CBS"/>
    <property type="match status" value="2"/>
</dbReference>
<dbReference type="SUPFAM" id="SSF54631">
    <property type="entry name" value="CBS-domain pair"/>
    <property type="match status" value="1"/>
</dbReference>
<feature type="domain" description="CBS" evidence="3">
    <location>
        <begin position="7"/>
        <end position="64"/>
    </location>
</feature>
<dbReference type="EMBL" id="CP061800">
    <property type="protein sequence ID" value="QTA88501.1"/>
    <property type="molecule type" value="Genomic_DNA"/>
</dbReference>
<evidence type="ECO:0000256" key="1">
    <source>
        <dbReference type="ARBA" id="ARBA00023122"/>
    </source>
</evidence>
<organism evidence="4 5">
    <name type="scientific">Desulfonema magnum</name>
    <dbReference type="NCBI Taxonomy" id="45655"/>
    <lineage>
        <taxon>Bacteria</taxon>
        <taxon>Pseudomonadati</taxon>
        <taxon>Thermodesulfobacteriota</taxon>
        <taxon>Desulfobacteria</taxon>
        <taxon>Desulfobacterales</taxon>
        <taxon>Desulfococcaceae</taxon>
        <taxon>Desulfonema</taxon>
    </lineage>
</organism>
<dbReference type="CDD" id="cd04584">
    <property type="entry name" value="CBS_pair_AcuB_like"/>
    <property type="match status" value="1"/>
</dbReference>
<dbReference type="Pfam" id="PF00571">
    <property type="entry name" value="CBS"/>
    <property type="match status" value="2"/>
</dbReference>
<dbReference type="InterPro" id="IPR046342">
    <property type="entry name" value="CBS_dom_sf"/>
</dbReference>
<dbReference type="RefSeq" id="WP_207683237.1">
    <property type="nucleotide sequence ID" value="NZ_CP061800.1"/>
</dbReference>
<dbReference type="AlphaFoldDB" id="A0A975BMZ7"/>
<name>A0A975BMZ7_9BACT</name>
<accession>A0A975BMZ7</accession>
<evidence type="ECO:0000256" key="2">
    <source>
        <dbReference type="PROSITE-ProRule" id="PRU00703"/>
    </source>
</evidence>
<reference evidence="4" key="1">
    <citation type="journal article" date="2021" name="Microb. Physiol.">
        <title>Proteogenomic Insights into the Physiology of Marine, Sulfate-Reducing, Filamentous Desulfonema limicola and Desulfonema magnum.</title>
        <authorList>
            <person name="Schnaars V."/>
            <person name="Wohlbrand L."/>
            <person name="Scheve S."/>
            <person name="Hinrichs C."/>
            <person name="Reinhardt R."/>
            <person name="Rabus R."/>
        </authorList>
    </citation>
    <scope>NUCLEOTIDE SEQUENCE</scope>
    <source>
        <strain evidence="4">4be13</strain>
    </source>
</reference>
<evidence type="ECO:0000313" key="4">
    <source>
        <dbReference type="EMBL" id="QTA88501.1"/>
    </source>
</evidence>
<dbReference type="KEGG" id="dmm:dnm_045470"/>
<dbReference type="SMART" id="SM00116">
    <property type="entry name" value="CBS"/>
    <property type="match status" value="2"/>
</dbReference>
<dbReference type="InterPro" id="IPR000644">
    <property type="entry name" value="CBS_dom"/>
</dbReference>
<sequence>MFVDKSMSKNVIVIDKEAGVLEAKDKMAEHQIRHLPVTDKENKLIGVVTDRDVRSAMPSIFVDTCDIDEEKKRIENLKVKDIMTTDIVTVSPLHTLQDAILLIQKTQVGAFPVVDDEGKLKGMISVRDLLRAFINVLGIREPGMLLCVLVENKKGQMKKIVDAITEENVSFGSILVAKYWDEGKRAVFPYLLTNHVAHIRKKLQNMGFELLNPMEWYLDQLPKTQ</sequence>
<keyword evidence="1 2" id="KW-0129">CBS domain</keyword>
<dbReference type="PANTHER" id="PTHR43080:SF2">
    <property type="entry name" value="CBS DOMAIN-CONTAINING PROTEIN"/>
    <property type="match status" value="1"/>
</dbReference>
<evidence type="ECO:0000313" key="5">
    <source>
        <dbReference type="Proteomes" id="UP000663722"/>
    </source>
</evidence>
<gene>
    <name evidence="4" type="ORF">dnm_045470</name>
</gene>
<feature type="domain" description="CBS" evidence="3">
    <location>
        <begin position="83"/>
        <end position="141"/>
    </location>
</feature>
<dbReference type="Gene3D" id="3.10.580.10">
    <property type="entry name" value="CBS-domain"/>
    <property type="match status" value="1"/>
</dbReference>
<dbReference type="PANTHER" id="PTHR43080">
    <property type="entry name" value="CBS DOMAIN-CONTAINING PROTEIN CBSX3, MITOCHONDRIAL"/>
    <property type="match status" value="1"/>
</dbReference>
<evidence type="ECO:0000259" key="3">
    <source>
        <dbReference type="PROSITE" id="PS51371"/>
    </source>
</evidence>
<dbReference type="InterPro" id="IPR051257">
    <property type="entry name" value="Diverse_CBS-Domain"/>
</dbReference>
<keyword evidence="5" id="KW-1185">Reference proteome</keyword>
<proteinExistence type="predicted"/>
<dbReference type="Proteomes" id="UP000663722">
    <property type="component" value="Chromosome"/>
</dbReference>